<dbReference type="InterPro" id="IPR035901">
    <property type="entry name" value="GIY-YIG_endonuc_sf"/>
</dbReference>
<dbReference type="NCBIfam" id="TIGR00573">
    <property type="entry name" value="dnaq"/>
    <property type="match status" value="1"/>
</dbReference>
<dbReference type="InterPro" id="IPR036397">
    <property type="entry name" value="RNaseH_sf"/>
</dbReference>
<dbReference type="GO" id="GO:0004527">
    <property type="term" value="F:exonuclease activity"/>
    <property type="evidence" value="ECO:0007669"/>
    <property type="project" value="UniProtKB-KW"/>
</dbReference>
<dbReference type="Proteomes" id="UP001302349">
    <property type="component" value="Chromosome"/>
</dbReference>
<accession>A0ABZ0ILC2</accession>
<dbReference type="PANTHER" id="PTHR30231:SF41">
    <property type="entry name" value="DNA POLYMERASE III SUBUNIT EPSILON"/>
    <property type="match status" value="1"/>
</dbReference>
<dbReference type="Pfam" id="PF00929">
    <property type="entry name" value="RNase_T"/>
    <property type="match status" value="1"/>
</dbReference>
<dbReference type="SMART" id="SM00465">
    <property type="entry name" value="GIYc"/>
    <property type="match status" value="1"/>
</dbReference>
<dbReference type="InterPro" id="IPR012337">
    <property type="entry name" value="RNaseH-like_sf"/>
</dbReference>
<protein>
    <submittedName>
        <fullName evidence="2">Exonuclease domain-containing protein</fullName>
    </submittedName>
</protein>
<sequence>MYAIIDIETTGGNAQFSKITEIAIYVHDGTQVVDEFSTLINPECNIPPFITKLTGITNEMVEDAPRFFEVAKKIVEVTEGKIFVAHNVNFDYGFVRHEFKRLGYEFKRDTLCTVKLSRKILPGKSSYSLGNLCKSLGIEIENRHRAGGDAFATVKLIEILLQADKGAVFNKFLEAGVGIGKVNEFLTWEEISSLPENPGVYYFHNQAGEVIYIGKSKNIRSRVTQHLKKPAGLKGRELKNKAASVTFEETGNELVALLLESEEIKKVQPMYNRMQLRNSYRYGLFADLQIDGYIHFNVGKIDGKAEPFVVCSSEDESLKVLRRLVKRFQLCAHIAGLERQMTPERGCFDYSLQSCQGACVGKEESDVYNERATLAMRSWQFKHPNCFIFDKGRHTEEKTIICIENGNYRGFGYADADLLGNSPDLIRDCIQPKKPNREVNRLIYHYLETKRVEAVVEY</sequence>
<dbReference type="InterPro" id="IPR013520">
    <property type="entry name" value="Ribonucl_H"/>
</dbReference>
<keyword evidence="2" id="KW-0269">Exonuclease</keyword>
<name>A0ABZ0ILC2_9BACT</name>
<dbReference type="InterPro" id="IPR000305">
    <property type="entry name" value="GIY-YIG_endonuc"/>
</dbReference>
<organism evidence="2 3">
    <name type="scientific">Imperialibacter roseus</name>
    <dbReference type="NCBI Taxonomy" id="1324217"/>
    <lineage>
        <taxon>Bacteria</taxon>
        <taxon>Pseudomonadati</taxon>
        <taxon>Bacteroidota</taxon>
        <taxon>Cytophagia</taxon>
        <taxon>Cytophagales</taxon>
        <taxon>Flammeovirgaceae</taxon>
        <taxon>Imperialibacter</taxon>
    </lineage>
</organism>
<dbReference type="PANTHER" id="PTHR30231">
    <property type="entry name" value="DNA POLYMERASE III SUBUNIT EPSILON"/>
    <property type="match status" value="1"/>
</dbReference>
<dbReference type="Gene3D" id="3.30.420.10">
    <property type="entry name" value="Ribonuclease H-like superfamily/Ribonuclease H"/>
    <property type="match status" value="1"/>
</dbReference>
<dbReference type="SUPFAM" id="SSF82771">
    <property type="entry name" value="GIY-YIG endonuclease"/>
    <property type="match status" value="1"/>
</dbReference>
<evidence type="ECO:0000313" key="2">
    <source>
        <dbReference type="EMBL" id="WOK05824.1"/>
    </source>
</evidence>
<dbReference type="SUPFAM" id="SSF53098">
    <property type="entry name" value="Ribonuclease H-like"/>
    <property type="match status" value="1"/>
</dbReference>
<evidence type="ECO:0000259" key="1">
    <source>
        <dbReference type="PROSITE" id="PS50164"/>
    </source>
</evidence>
<keyword evidence="2" id="KW-0378">Hydrolase</keyword>
<keyword evidence="3" id="KW-1185">Reference proteome</keyword>
<feature type="domain" description="GIY-YIG" evidence="1">
    <location>
        <begin position="196"/>
        <end position="273"/>
    </location>
</feature>
<proteinExistence type="predicted"/>
<keyword evidence="2" id="KW-0540">Nuclease</keyword>
<dbReference type="SMART" id="SM00479">
    <property type="entry name" value="EXOIII"/>
    <property type="match status" value="1"/>
</dbReference>
<dbReference type="InterPro" id="IPR047296">
    <property type="entry name" value="GIY-YIG_UvrC_Cho"/>
</dbReference>
<dbReference type="InterPro" id="IPR006054">
    <property type="entry name" value="DnaQ"/>
</dbReference>
<dbReference type="CDD" id="cd06127">
    <property type="entry name" value="DEDDh"/>
    <property type="match status" value="1"/>
</dbReference>
<dbReference type="PROSITE" id="PS50164">
    <property type="entry name" value="GIY_YIG"/>
    <property type="match status" value="1"/>
</dbReference>
<reference evidence="2 3" key="1">
    <citation type="journal article" date="2023" name="Microbiol. Resour. Announc.">
        <title>Complete Genome Sequence of Imperialibacter roseus strain P4T.</title>
        <authorList>
            <person name="Tizabi D.R."/>
            <person name="Bachvaroff T."/>
            <person name="Hill R.T."/>
        </authorList>
    </citation>
    <scope>NUCLEOTIDE SEQUENCE [LARGE SCALE GENOMIC DNA]</scope>
    <source>
        <strain evidence="2 3">P4T</strain>
    </source>
</reference>
<dbReference type="Pfam" id="PF01541">
    <property type="entry name" value="GIY-YIG"/>
    <property type="match status" value="1"/>
</dbReference>
<dbReference type="RefSeq" id="WP_317488577.1">
    <property type="nucleotide sequence ID" value="NZ_CP136051.1"/>
</dbReference>
<dbReference type="EMBL" id="CP136051">
    <property type="protein sequence ID" value="WOK05824.1"/>
    <property type="molecule type" value="Genomic_DNA"/>
</dbReference>
<gene>
    <name evidence="2" type="ORF">RT717_22375</name>
</gene>
<dbReference type="CDD" id="cd10434">
    <property type="entry name" value="GIY-YIG_UvrC_Cho"/>
    <property type="match status" value="1"/>
</dbReference>
<evidence type="ECO:0000313" key="3">
    <source>
        <dbReference type="Proteomes" id="UP001302349"/>
    </source>
</evidence>
<dbReference type="Gene3D" id="3.40.1440.10">
    <property type="entry name" value="GIY-YIG endonuclease"/>
    <property type="match status" value="1"/>
</dbReference>